<evidence type="ECO:0000256" key="1">
    <source>
        <dbReference type="SAM" id="MobiDB-lite"/>
    </source>
</evidence>
<feature type="region of interest" description="Disordered" evidence="1">
    <location>
        <begin position="193"/>
        <end position="219"/>
    </location>
</feature>
<reference evidence="2 3" key="1">
    <citation type="submission" date="2016-02" db="EMBL/GenBank/DDBJ databases">
        <title>Genome sequence of a new Betabaculovirus TnGV isolated from the cabagge looper Trichoplusia ni (Lepidoptera: Noctuidae).</title>
        <authorList>
            <person name="Del Rincon-Castro M.C."/>
            <person name="Bivian-Hernandez Mdl.A."/>
            <person name="Lopez-Tlacomulco J.J."/>
            <person name="Ibarra J.E."/>
        </authorList>
    </citation>
    <scope>NUCLEOTIDE SEQUENCE [LARGE SCALE GENOMIC DNA]</scope>
    <source>
        <strain evidence="2">LBIV-12</strain>
    </source>
</reference>
<accession>A0A1D8QL81</accession>
<protein>
    <submittedName>
        <fullName evidence="2">Uncharacterized protein</fullName>
    </submittedName>
</protein>
<dbReference type="RefSeq" id="YP_009506131.1">
    <property type="nucleotide sequence ID" value="NC_038375.1"/>
</dbReference>
<name>A0A1D8QL81_GVTN</name>
<evidence type="ECO:0000313" key="3">
    <source>
        <dbReference type="Proteomes" id="UP000232707"/>
    </source>
</evidence>
<dbReference type="Proteomes" id="UP000232707">
    <property type="component" value="Segment"/>
</dbReference>
<feature type="compositionally biased region" description="Low complexity" evidence="1">
    <location>
        <begin position="206"/>
        <end position="219"/>
    </location>
</feature>
<organism evidence="2 3">
    <name type="scientific">Trichoplusia ni granulovirus LBIV-12</name>
    <dbReference type="NCBI Taxonomy" id="1916701"/>
    <lineage>
        <taxon>Viruses</taxon>
        <taxon>Viruses incertae sedis</taxon>
        <taxon>Naldaviricetes</taxon>
        <taxon>Lefavirales</taxon>
        <taxon>Baculoviridae</taxon>
        <taxon>Betabaculovirus</taxon>
        <taxon>Betabaculovirus trini</taxon>
    </lineage>
</organism>
<sequence>MILTYDNVLPEDFTTNFYCSKPTAKMRLIGKNVTLESATKVYKLIQEMICEVTRCVRNAQLVRLDQKDDPLLLKPFNISFGRHKITHTMLAAGEIYDYQLEITENATNRDLDKIEFLLRRVIVDYNCLWRYHQCIIQDPAQQRYRNYASLLEYAVGVISRFLKLTLAEHQEVITCCLSENYTSLDSKHCMEDSYDEDTDDYDSDVSESYSSESSQMYIL</sequence>
<feature type="compositionally biased region" description="Acidic residues" evidence="1">
    <location>
        <begin position="193"/>
        <end position="205"/>
    </location>
</feature>
<dbReference type="GeneID" id="37616936"/>
<evidence type="ECO:0000313" key="2">
    <source>
        <dbReference type="EMBL" id="AOW41400.1"/>
    </source>
</evidence>
<proteinExistence type="predicted"/>
<keyword evidence="3" id="KW-1185">Reference proteome</keyword>
<dbReference type="EMBL" id="KU752557">
    <property type="protein sequence ID" value="AOW41400.1"/>
    <property type="molecule type" value="Genomic_DNA"/>
</dbReference>
<dbReference type="KEGG" id="vg:37616936"/>